<sequence>MEKSEGRPDSGPSRCNWAAHLHRRRPHRRQTRCSSNGMAEHRGDQILNTPTWNLLYGFSSGDGFSSIGSALRPITFWLIKLGATSPRSLQKAELCPILVTARALITRNERAGKLTKRTSGAQTLSPRQQRTMTNFRCRKLKRS</sequence>
<dbReference type="AlphaFoldDB" id="A0A4C1U770"/>
<feature type="region of interest" description="Disordered" evidence="1">
    <location>
        <begin position="1"/>
        <end position="42"/>
    </location>
</feature>
<gene>
    <name evidence="2" type="ORF">EVAR_94150_1</name>
</gene>
<evidence type="ECO:0000313" key="2">
    <source>
        <dbReference type="EMBL" id="GBP22110.1"/>
    </source>
</evidence>
<feature type="compositionally biased region" description="Basic residues" evidence="1">
    <location>
        <begin position="20"/>
        <end position="31"/>
    </location>
</feature>
<reference evidence="2 3" key="1">
    <citation type="journal article" date="2019" name="Commun. Biol.">
        <title>The bagworm genome reveals a unique fibroin gene that provides high tensile strength.</title>
        <authorList>
            <person name="Kono N."/>
            <person name="Nakamura H."/>
            <person name="Ohtoshi R."/>
            <person name="Tomita M."/>
            <person name="Numata K."/>
            <person name="Arakawa K."/>
        </authorList>
    </citation>
    <scope>NUCLEOTIDE SEQUENCE [LARGE SCALE GENOMIC DNA]</scope>
</reference>
<keyword evidence="3" id="KW-1185">Reference proteome</keyword>
<protein>
    <submittedName>
        <fullName evidence="2">Uncharacterized protein</fullName>
    </submittedName>
</protein>
<evidence type="ECO:0000256" key="1">
    <source>
        <dbReference type="SAM" id="MobiDB-lite"/>
    </source>
</evidence>
<evidence type="ECO:0000313" key="3">
    <source>
        <dbReference type="Proteomes" id="UP000299102"/>
    </source>
</evidence>
<proteinExistence type="predicted"/>
<organism evidence="2 3">
    <name type="scientific">Eumeta variegata</name>
    <name type="common">Bagworm moth</name>
    <name type="synonym">Eumeta japonica</name>
    <dbReference type="NCBI Taxonomy" id="151549"/>
    <lineage>
        <taxon>Eukaryota</taxon>
        <taxon>Metazoa</taxon>
        <taxon>Ecdysozoa</taxon>
        <taxon>Arthropoda</taxon>
        <taxon>Hexapoda</taxon>
        <taxon>Insecta</taxon>
        <taxon>Pterygota</taxon>
        <taxon>Neoptera</taxon>
        <taxon>Endopterygota</taxon>
        <taxon>Lepidoptera</taxon>
        <taxon>Glossata</taxon>
        <taxon>Ditrysia</taxon>
        <taxon>Tineoidea</taxon>
        <taxon>Psychidae</taxon>
        <taxon>Oiketicinae</taxon>
        <taxon>Eumeta</taxon>
    </lineage>
</organism>
<name>A0A4C1U770_EUMVA</name>
<accession>A0A4C1U770</accession>
<comment type="caution">
    <text evidence="2">The sequence shown here is derived from an EMBL/GenBank/DDBJ whole genome shotgun (WGS) entry which is preliminary data.</text>
</comment>
<dbReference type="Proteomes" id="UP000299102">
    <property type="component" value="Unassembled WGS sequence"/>
</dbReference>
<dbReference type="EMBL" id="BGZK01000136">
    <property type="protein sequence ID" value="GBP22110.1"/>
    <property type="molecule type" value="Genomic_DNA"/>
</dbReference>